<dbReference type="AlphaFoldDB" id="A0A174PRY7"/>
<accession>A0A174PRY7</accession>
<name>A0A174PRY7_BACT4</name>
<dbReference type="Proteomes" id="UP000095541">
    <property type="component" value="Unassembled WGS sequence"/>
</dbReference>
<sequence length="59" mass="6910">MLEDVSISKISTLADAYRYNRNIMHSSNTPEIRLGIYEKIDNIGYNKLANTNYCVKKYY</sequence>
<dbReference type="EMBL" id="CZBI01000001">
    <property type="protein sequence ID" value="CUP61847.1"/>
    <property type="molecule type" value="Genomic_DNA"/>
</dbReference>
<evidence type="ECO:0000313" key="2">
    <source>
        <dbReference type="Proteomes" id="UP000095541"/>
    </source>
</evidence>
<proteinExistence type="predicted"/>
<evidence type="ECO:0000313" key="1">
    <source>
        <dbReference type="EMBL" id="CUP61847.1"/>
    </source>
</evidence>
<organism evidence="1 2">
    <name type="scientific">Bacteroides thetaiotaomicron</name>
    <dbReference type="NCBI Taxonomy" id="818"/>
    <lineage>
        <taxon>Bacteria</taxon>
        <taxon>Pseudomonadati</taxon>
        <taxon>Bacteroidota</taxon>
        <taxon>Bacteroidia</taxon>
        <taxon>Bacteroidales</taxon>
        <taxon>Bacteroidaceae</taxon>
        <taxon>Bacteroides</taxon>
    </lineage>
</organism>
<protein>
    <submittedName>
        <fullName evidence="1">Uncharacterized protein</fullName>
    </submittedName>
</protein>
<reference evidence="1 2" key="1">
    <citation type="submission" date="2015-09" db="EMBL/GenBank/DDBJ databases">
        <authorList>
            <consortium name="Pathogen Informatics"/>
        </authorList>
    </citation>
    <scope>NUCLEOTIDE SEQUENCE [LARGE SCALE GENOMIC DNA]</scope>
    <source>
        <strain evidence="1 2">2789STDY5834945</strain>
    </source>
</reference>
<gene>
    <name evidence="1" type="ORF">ERS852557_01210</name>
</gene>